<evidence type="ECO:0000256" key="2">
    <source>
        <dbReference type="ARBA" id="ARBA00023125"/>
    </source>
</evidence>
<feature type="region of interest" description="Disordered" evidence="5">
    <location>
        <begin position="244"/>
        <end position="369"/>
    </location>
</feature>
<dbReference type="InterPro" id="IPR036910">
    <property type="entry name" value="HMG_box_dom_sf"/>
</dbReference>
<keyword evidence="4" id="KW-0539">Nucleus</keyword>
<keyword evidence="8" id="KW-1185">Reference proteome</keyword>
<dbReference type="Pfam" id="PF00505">
    <property type="entry name" value="HMG_box"/>
    <property type="match status" value="1"/>
</dbReference>
<dbReference type="Gene3D" id="1.10.30.10">
    <property type="entry name" value="High mobility group box domain"/>
    <property type="match status" value="1"/>
</dbReference>
<keyword evidence="1" id="KW-0805">Transcription regulation</keyword>
<dbReference type="GO" id="GO:0001228">
    <property type="term" value="F:DNA-binding transcription activator activity, RNA polymerase II-specific"/>
    <property type="evidence" value="ECO:0007669"/>
    <property type="project" value="TreeGrafter"/>
</dbReference>
<dbReference type="SMART" id="SM00398">
    <property type="entry name" value="HMG"/>
    <property type="match status" value="1"/>
</dbReference>
<proteinExistence type="predicted"/>
<gene>
    <name evidence="7" type="ORF">BDV25DRAFT_58410</name>
</gene>
<dbReference type="EMBL" id="ML742294">
    <property type="protein sequence ID" value="KAE8146008.1"/>
    <property type="molecule type" value="Genomic_DNA"/>
</dbReference>
<dbReference type="GO" id="GO:0005634">
    <property type="term" value="C:nucleus"/>
    <property type="evidence" value="ECO:0007669"/>
    <property type="project" value="UniProtKB-UniRule"/>
</dbReference>
<feature type="compositionally biased region" description="Polar residues" evidence="5">
    <location>
        <begin position="284"/>
        <end position="312"/>
    </location>
</feature>
<reference evidence="7 8" key="1">
    <citation type="submission" date="2019-04" db="EMBL/GenBank/DDBJ databases">
        <title>Friends and foes A comparative genomics study of 23 Aspergillus species from section Flavi.</title>
        <authorList>
            <consortium name="DOE Joint Genome Institute"/>
            <person name="Kjaerbolling I."/>
            <person name="Vesth T."/>
            <person name="Frisvad J.C."/>
            <person name="Nybo J.L."/>
            <person name="Theobald S."/>
            <person name="Kildgaard S."/>
            <person name="Isbrandt T."/>
            <person name="Kuo A."/>
            <person name="Sato A."/>
            <person name="Lyhne E.K."/>
            <person name="Kogle M.E."/>
            <person name="Wiebenga A."/>
            <person name="Kun R.S."/>
            <person name="Lubbers R.J."/>
            <person name="Makela M.R."/>
            <person name="Barry K."/>
            <person name="Chovatia M."/>
            <person name="Clum A."/>
            <person name="Daum C."/>
            <person name="Haridas S."/>
            <person name="He G."/>
            <person name="LaButti K."/>
            <person name="Lipzen A."/>
            <person name="Mondo S."/>
            <person name="Riley R."/>
            <person name="Salamov A."/>
            <person name="Simmons B.A."/>
            <person name="Magnuson J.K."/>
            <person name="Henrissat B."/>
            <person name="Mortensen U.H."/>
            <person name="Larsen T.O."/>
            <person name="Devries R.P."/>
            <person name="Grigoriev I.V."/>
            <person name="Machida M."/>
            <person name="Baker S.E."/>
            <person name="Andersen M.R."/>
        </authorList>
    </citation>
    <scope>NUCLEOTIDE SEQUENCE [LARGE SCALE GENOMIC DNA]</scope>
    <source>
        <strain evidence="7 8">IBT 18842</strain>
    </source>
</reference>
<dbReference type="SUPFAM" id="SSF47095">
    <property type="entry name" value="HMG-box"/>
    <property type="match status" value="1"/>
</dbReference>
<feature type="region of interest" description="Disordered" evidence="5">
    <location>
        <begin position="87"/>
        <end position="132"/>
    </location>
</feature>
<keyword evidence="3" id="KW-0804">Transcription</keyword>
<dbReference type="GO" id="GO:0000122">
    <property type="term" value="P:negative regulation of transcription by RNA polymerase II"/>
    <property type="evidence" value="ECO:0007669"/>
    <property type="project" value="TreeGrafter"/>
</dbReference>
<feature type="region of interest" description="Disordered" evidence="5">
    <location>
        <begin position="192"/>
        <end position="231"/>
    </location>
</feature>
<accession>A0A5N6TI09</accession>
<dbReference type="GO" id="GO:0030154">
    <property type="term" value="P:cell differentiation"/>
    <property type="evidence" value="ECO:0007669"/>
    <property type="project" value="TreeGrafter"/>
</dbReference>
<feature type="DNA-binding region" description="HMG box" evidence="4">
    <location>
        <begin position="136"/>
        <end position="204"/>
    </location>
</feature>
<evidence type="ECO:0000259" key="6">
    <source>
        <dbReference type="PROSITE" id="PS50118"/>
    </source>
</evidence>
<dbReference type="PROSITE" id="PS50118">
    <property type="entry name" value="HMG_BOX_2"/>
    <property type="match status" value="1"/>
</dbReference>
<feature type="compositionally biased region" description="Polar residues" evidence="5">
    <location>
        <begin position="553"/>
        <end position="572"/>
    </location>
</feature>
<dbReference type="InterPro" id="IPR009071">
    <property type="entry name" value="HMG_box_dom"/>
</dbReference>
<feature type="domain" description="HMG box" evidence="6">
    <location>
        <begin position="136"/>
        <end position="204"/>
    </location>
</feature>
<evidence type="ECO:0000256" key="4">
    <source>
        <dbReference type="PROSITE-ProRule" id="PRU00267"/>
    </source>
</evidence>
<dbReference type="InterPro" id="IPR050140">
    <property type="entry name" value="SRY-related_HMG-box_TF-like"/>
</dbReference>
<dbReference type="OrthoDB" id="6247875at2759"/>
<dbReference type="CDD" id="cd01389">
    <property type="entry name" value="HMG-box_ROX1-like"/>
    <property type="match status" value="1"/>
</dbReference>
<feature type="region of interest" description="Disordered" evidence="5">
    <location>
        <begin position="530"/>
        <end position="572"/>
    </location>
</feature>
<dbReference type="GO" id="GO:0000978">
    <property type="term" value="F:RNA polymerase II cis-regulatory region sequence-specific DNA binding"/>
    <property type="evidence" value="ECO:0007669"/>
    <property type="project" value="TreeGrafter"/>
</dbReference>
<dbReference type="FunFam" id="1.10.30.10:FF:000041">
    <property type="entry name" value="HMG box family protein"/>
    <property type="match status" value="1"/>
</dbReference>
<evidence type="ECO:0000313" key="7">
    <source>
        <dbReference type="EMBL" id="KAE8146008.1"/>
    </source>
</evidence>
<dbReference type="PANTHER" id="PTHR10270:SF320">
    <property type="entry name" value="BOX TRANSCRIPTIONAL REGULATOR, PUTATIVE (AFU_ORTHOLOGUE AFUA_4G10820)-RELATED"/>
    <property type="match status" value="1"/>
</dbReference>
<evidence type="ECO:0000256" key="5">
    <source>
        <dbReference type="SAM" id="MobiDB-lite"/>
    </source>
</evidence>
<feature type="compositionally biased region" description="Polar residues" evidence="5">
    <location>
        <begin position="221"/>
        <end position="231"/>
    </location>
</feature>
<dbReference type="PANTHER" id="PTHR10270">
    <property type="entry name" value="SOX TRANSCRIPTION FACTOR"/>
    <property type="match status" value="1"/>
</dbReference>
<name>A0A5N6TI09_ASPAV</name>
<evidence type="ECO:0000313" key="8">
    <source>
        <dbReference type="Proteomes" id="UP000325780"/>
    </source>
</evidence>
<dbReference type="Proteomes" id="UP000325780">
    <property type="component" value="Unassembled WGS sequence"/>
</dbReference>
<keyword evidence="2 4" id="KW-0238">DNA-binding</keyword>
<evidence type="ECO:0000256" key="3">
    <source>
        <dbReference type="ARBA" id="ARBA00023163"/>
    </source>
</evidence>
<dbReference type="AlphaFoldDB" id="A0A5N6TI09"/>
<evidence type="ECO:0000256" key="1">
    <source>
        <dbReference type="ARBA" id="ARBA00023015"/>
    </source>
</evidence>
<organism evidence="7 8">
    <name type="scientific">Aspergillus avenaceus</name>
    <dbReference type="NCBI Taxonomy" id="36643"/>
    <lineage>
        <taxon>Eukaryota</taxon>
        <taxon>Fungi</taxon>
        <taxon>Dikarya</taxon>
        <taxon>Ascomycota</taxon>
        <taxon>Pezizomycotina</taxon>
        <taxon>Eurotiomycetes</taxon>
        <taxon>Eurotiomycetidae</taxon>
        <taxon>Eurotiales</taxon>
        <taxon>Aspergillaceae</taxon>
        <taxon>Aspergillus</taxon>
        <taxon>Aspergillus subgen. Circumdati</taxon>
    </lineage>
</organism>
<protein>
    <submittedName>
        <fullName evidence="7">Putative HMG box protein</fullName>
    </submittedName>
</protein>
<sequence>MSFDRVLPKPAALHYDSPQITLPRPTSNLLEHKIMNDNVSKVSMLDRHVEPVPVGNPCRYAADGLPQVHLSSLNRAKIALNKIASNASLEPPKPSKSIPFRERTGAQERSSSSSPVKPSTREPATQFCLCQPDPKIPRPRNAFILYRQHYQGAVVAQNPGLANPDISKIIGEQWRRLPQETKDEWKALAEEEKARHQQQYPEYRYQPRRYGRDGNPRGASSGISHNPPGSTVCSRCGGRVMNPPVSPEAPFNPNGVPHGNGAPTQHDLIANRGYPCRVKDSDRTTNTMKIVTNGDSLSSRQRQWEENVNGSPDTKRRRISSQLPTKPNIHRDRSPESPYPISPYTSRPEPPSSRGSFQMLQPPRPFRTAKEFPQPDPSLKLPPLQTTAPVANAMAPVTPYTQDSISLEATVMTIPFLNKIKVLAKISPPLVPPFRDGASQRRGAVVSVDGQDPLVVKSVVDYLNNALEKEGRYNARIFEGPEVRSRESYSESGQMGDATVDYLNTISAWHRISDEIVNFVKPPYGSLEPRFADEDNSTPGASPKTALPRGSESHTSSPAQSSENGSIPFSPSSTATPYPVPVALVPRYQLTTADAFACSVPIGDSYAPLDHWQWMASLWRACVGPDITVYVRECTKDELDRLGGNPVEVRLQDARTIVVRRVIGTPKELEEKTLKRMCFEIEDYLTQ</sequence>